<evidence type="ECO:0000313" key="4">
    <source>
        <dbReference type="Proteomes" id="UP000230027"/>
    </source>
</evidence>
<feature type="non-terminal residue" evidence="3">
    <location>
        <position position="366"/>
    </location>
</feature>
<name>A0A2M7U5Q1_9BACT</name>
<dbReference type="PANTHER" id="PTHR36180:SF2">
    <property type="entry name" value="BRO FAMILY PROTEIN"/>
    <property type="match status" value="1"/>
</dbReference>
<proteinExistence type="predicted"/>
<gene>
    <name evidence="3" type="ORF">COY14_00575</name>
</gene>
<organism evidence="3 4">
    <name type="scientific">Candidatus Roizmanbacteria bacterium CG_4_10_14_0_2_um_filter_36_9</name>
    <dbReference type="NCBI Taxonomy" id="1974823"/>
    <lineage>
        <taxon>Bacteria</taxon>
        <taxon>Candidatus Roizmaniibacteriota</taxon>
    </lineage>
</organism>
<evidence type="ECO:0000259" key="2">
    <source>
        <dbReference type="PROSITE" id="PS51750"/>
    </source>
</evidence>
<feature type="coiled-coil region" evidence="1">
    <location>
        <begin position="322"/>
        <end position="356"/>
    </location>
</feature>
<sequence>INNIINIVNNDIDIDNNNNVKQNINDMNDTNNNNQIDLVGNSIFDMNKELILIAGKKINSIFDVTNNVKTIWMMGKDIAEILEYKDTKDAIKEHVSDMNKVNYKNLLFRGGNSPPLKGIQKNTVFINLNGFFELISNSKKKEAKQLQFWVNNEVLPSLYNNGSYSIQPTKIVYKSVYDDKTITEYDNKNVVYIAHVGTFNNEELFKFGLSKNVLRRDFDKHRKNFEYFNMILIEETDNNITVEDLFKKQMNVLNLLRSCTINKKTQTELFTVSINFSIEKIKEIMHNIIISKPLPSIINANNKITLLEKENENSFELEKIKLKIKKEETKQIEKRIEEIKELNKQYELKYKLLELEMKYNKKRDPN</sequence>
<dbReference type="PANTHER" id="PTHR36180">
    <property type="entry name" value="DNA-BINDING PROTEIN-RELATED-RELATED"/>
    <property type="match status" value="1"/>
</dbReference>
<protein>
    <recommendedName>
        <fullName evidence="2">Bro-N domain-containing protein</fullName>
    </recommendedName>
</protein>
<dbReference type="PROSITE" id="PS51750">
    <property type="entry name" value="BRO_N"/>
    <property type="match status" value="1"/>
</dbReference>
<dbReference type="Pfam" id="PF02498">
    <property type="entry name" value="Bro-N"/>
    <property type="match status" value="1"/>
</dbReference>
<evidence type="ECO:0000256" key="1">
    <source>
        <dbReference type="SAM" id="Coils"/>
    </source>
</evidence>
<dbReference type="AlphaFoldDB" id="A0A2M7U5Q1"/>
<dbReference type="EMBL" id="PFOD01000017">
    <property type="protein sequence ID" value="PIZ66278.1"/>
    <property type="molecule type" value="Genomic_DNA"/>
</dbReference>
<feature type="non-terminal residue" evidence="3">
    <location>
        <position position="1"/>
    </location>
</feature>
<dbReference type="SMART" id="SM01040">
    <property type="entry name" value="Bro-N"/>
    <property type="match status" value="1"/>
</dbReference>
<accession>A0A2M7U5Q1</accession>
<keyword evidence="1" id="KW-0175">Coiled coil</keyword>
<reference evidence="4" key="1">
    <citation type="submission" date="2017-09" db="EMBL/GenBank/DDBJ databases">
        <title>Depth-based differentiation of microbial function through sediment-hosted aquifers and enrichment of novel symbionts in the deep terrestrial subsurface.</title>
        <authorList>
            <person name="Probst A.J."/>
            <person name="Ladd B."/>
            <person name="Jarett J.K."/>
            <person name="Geller-Mcgrath D.E."/>
            <person name="Sieber C.M.K."/>
            <person name="Emerson J.B."/>
            <person name="Anantharaman K."/>
            <person name="Thomas B.C."/>
            <person name="Malmstrom R."/>
            <person name="Stieglmeier M."/>
            <person name="Klingl A."/>
            <person name="Woyke T."/>
            <person name="Ryan C.M."/>
            <person name="Banfield J.F."/>
        </authorList>
    </citation>
    <scope>NUCLEOTIDE SEQUENCE [LARGE SCALE GENOMIC DNA]</scope>
</reference>
<comment type="caution">
    <text evidence="3">The sequence shown here is derived from an EMBL/GenBank/DDBJ whole genome shotgun (WGS) entry which is preliminary data.</text>
</comment>
<feature type="domain" description="Bro-N" evidence="2">
    <location>
        <begin position="58"/>
        <end position="162"/>
    </location>
</feature>
<dbReference type="Proteomes" id="UP000230027">
    <property type="component" value="Unassembled WGS sequence"/>
</dbReference>
<dbReference type="InterPro" id="IPR003497">
    <property type="entry name" value="BRO_N_domain"/>
</dbReference>
<evidence type="ECO:0000313" key="3">
    <source>
        <dbReference type="EMBL" id="PIZ66278.1"/>
    </source>
</evidence>